<organism evidence="1">
    <name type="scientific">virus sp. ctML55</name>
    <dbReference type="NCBI Taxonomy" id="2827627"/>
    <lineage>
        <taxon>Viruses</taxon>
    </lineage>
</organism>
<reference evidence="1" key="1">
    <citation type="journal article" date="2021" name="Proc. Natl. Acad. Sci. U.S.A.">
        <title>A Catalog of Tens of Thousands of Viruses from Human Metagenomes Reveals Hidden Associations with Chronic Diseases.</title>
        <authorList>
            <person name="Tisza M.J."/>
            <person name="Buck C.B."/>
        </authorList>
    </citation>
    <scope>NUCLEOTIDE SEQUENCE</scope>
    <source>
        <strain evidence="1">CtML55</strain>
    </source>
</reference>
<sequence length="32" mass="3899">MLSSCFLRRFSSCSLLYFFFSNFLNSNIRSFY</sequence>
<proteinExistence type="predicted"/>
<accession>A0A8S5RJA0</accession>
<dbReference type="EMBL" id="BK059105">
    <property type="protein sequence ID" value="DAE31178.1"/>
    <property type="molecule type" value="Genomic_DNA"/>
</dbReference>
<name>A0A8S5RJA0_9VIRU</name>
<evidence type="ECO:0000313" key="1">
    <source>
        <dbReference type="EMBL" id="DAE31178.1"/>
    </source>
</evidence>
<protein>
    <submittedName>
        <fullName evidence="1">Uncharacterized protein</fullName>
    </submittedName>
</protein>